<proteinExistence type="predicted"/>
<keyword evidence="2" id="KW-1185">Reference proteome</keyword>
<protein>
    <submittedName>
        <fullName evidence="1">Uncharacterized protein</fullName>
    </submittedName>
</protein>
<dbReference type="Proteomes" id="UP001632038">
    <property type="component" value="Unassembled WGS sequence"/>
</dbReference>
<organism evidence="1 2">
    <name type="scientific">Castilleja foliolosa</name>
    <dbReference type="NCBI Taxonomy" id="1961234"/>
    <lineage>
        <taxon>Eukaryota</taxon>
        <taxon>Viridiplantae</taxon>
        <taxon>Streptophyta</taxon>
        <taxon>Embryophyta</taxon>
        <taxon>Tracheophyta</taxon>
        <taxon>Spermatophyta</taxon>
        <taxon>Magnoliopsida</taxon>
        <taxon>eudicotyledons</taxon>
        <taxon>Gunneridae</taxon>
        <taxon>Pentapetalae</taxon>
        <taxon>asterids</taxon>
        <taxon>lamiids</taxon>
        <taxon>Lamiales</taxon>
        <taxon>Orobanchaceae</taxon>
        <taxon>Pedicularideae</taxon>
        <taxon>Castillejinae</taxon>
        <taxon>Castilleja</taxon>
    </lineage>
</organism>
<dbReference type="AlphaFoldDB" id="A0ABD3E227"/>
<evidence type="ECO:0000313" key="2">
    <source>
        <dbReference type="Proteomes" id="UP001632038"/>
    </source>
</evidence>
<gene>
    <name evidence="1" type="ORF">CASFOL_004971</name>
</gene>
<name>A0ABD3E227_9LAMI</name>
<evidence type="ECO:0000313" key="1">
    <source>
        <dbReference type="EMBL" id="KAL3648568.1"/>
    </source>
</evidence>
<accession>A0ABD3E227</accession>
<dbReference type="EMBL" id="JAVIJP010000007">
    <property type="protein sequence ID" value="KAL3648568.1"/>
    <property type="molecule type" value="Genomic_DNA"/>
</dbReference>
<comment type="caution">
    <text evidence="1">The sequence shown here is derived from an EMBL/GenBank/DDBJ whole genome shotgun (WGS) entry which is preliminary data.</text>
</comment>
<reference evidence="2" key="1">
    <citation type="journal article" date="2024" name="IScience">
        <title>Strigolactones Initiate the Formation of Haustorium-like Structures in Castilleja.</title>
        <authorList>
            <person name="Buerger M."/>
            <person name="Peterson D."/>
            <person name="Chory J."/>
        </authorList>
    </citation>
    <scope>NUCLEOTIDE SEQUENCE [LARGE SCALE GENOMIC DNA]</scope>
</reference>
<sequence>MSPRRQREIYDLGSLFLYTIDNIFRKKYPREIVLDGLKGKAEKLNLRDEQVNILLNIVLGKTTVVTEKWGPLVPFTEVQKIYIV</sequence>